<gene>
    <name evidence="3" type="ORF">SAMN06265373_11090</name>
</gene>
<name>A0ABY1PIZ4_9RHOB</name>
<organism evidence="3 4">
    <name type="scientific">Shimia sagamensis</name>
    <dbReference type="NCBI Taxonomy" id="1566352"/>
    <lineage>
        <taxon>Bacteria</taxon>
        <taxon>Pseudomonadati</taxon>
        <taxon>Pseudomonadota</taxon>
        <taxon>Alphaproteobacteria</taxon>
        <taxon>Rhodobacterales</taxon>
        <taxon>Roseobacteraceae</taxon>
    </lineage>
</organism>
<dbReference type="EMBL" id="FXTY01000010">
    <property type="protein sequence ID" value="SMP34752.1"/>
    <property type="molecule type" value="Genomic_DNA"/>
</dbReference>
<evidence type="ECO:0000256" key="1">
    <source>
        <dbReference type="SAM" id="MobiDB-lite"/>
    </source>
</evidence>
<protein>
    <submittedName>
        <fullName evidence="3">GHH signature containing HNH/Endo VII superfamily nuclease toxin 2</fullName>
    </submittedName>
</protein>
<dbReference type="InterPro" id="IPR028917">
    <property type="entry name" value="Tox-GHH2_domain"/>
</dbReference>
<dbReference type="Pfam" id="PF13665">
    <property type="entry name" value="Tox-PAAR-like"/>
    <property type="match status" value="1"/>
</dbReference>
<dbReference type="RefSeq" id="WP_283427770.1">
    <property type="nucleotide sequence ID" value="NZ_FXTY01000010.1"/>
</dbReference>
<evidence type="ECO:0000313" key="4">
    <source>
        <dbReference type="Proteomes" id="UP001157961"/>
    </source>
</evidence>
<accession>A0ABY1PIZ4</accession>
<feature type="domain" description="Tox-GHH2" evidence="2">
    <location>
        <begin position="254"/>
        <end position="380"/>
    </location>
</feature>
<comment type="caution">
    <text evidence="3">The sequence shown here is derived from an EMBL/GenBank/DDBJ whole genome shotgun (WGS) entry which is preliminary data.</text>
</comment>
<reference evidence="3 4" key="1">
    <citation type="submission" date="2017-05" db="EMBL/GenBank/DDBJ databases">
        <authorList>
            <person name="Varghese N."/>
            <person name="Submissions S."/>
        </authorList>
    </citation>
    <scope>NUCLEOTIDE SEQUENCE [LARGE SCALE GENOMIC DNA]</scope>
    <source>
        <strain evidence="3 4">DSM 29734</strain>
    </source>
</reference>
<evidence type="ECO:0000259" key="2">
    <source>
        <dbReference type="Pfam" id="PF15635"/>
    </source>
</evidence>
<keyword evidence="4" id="KW-1185">Reference proteome</keyword>
<proteinExistence type="predicted"/>
<feature type="compositionally biased region" description="Basic and acidic residues" evidence="1">
    <location>
        <begin position="173"/>
        <end position="182"/>
    </location>
</feature>
<dbReference type="Pfam" id="PF15635">
    <property type="entry name" value="Tox-GHH2"/>
    <property type="match status" value="1"/>
</dbReference>
<feature type="region of interest" description="Disordered" evidence="1">
    <location>
        <begin position="173"/>
        <end position="211"/>
    </location>
</feature>
<dbReference type="Proteomes" id="UP001157961">
    <property type="component" value="Unassembled WGS sequence"/>
</dbReference>
<dbReference type="CDD" id="cd14740">
    <property type="entry name" value="PAAR_4"/>
    <property type="match status" value="1"/>
</dbReference>
<evidence type="ECO:0000313" key="3">
    <source>
        <dbReference type="EMBL" id="SMP34752.1"/>
    </source>
</evidence>
<sequence>MTVFANSLEVSCKAQANKVIAATPDVCMTPPENPATPPGVPVPYPNFGSDGDTDKGTGSVKIGGKTVNQKNSSYFSKTTGDEAGCAAKKGVISSKNTGKAYSQAYSMNVKAEGKNVTRFSDIQTDNHGSPPNTPPWPKIGKPHVPGAPDPCESDKIKMGEACEGETDKASVCEKGGLEDTPGKIETGAGSDALFTGEYSDGGTRHTGSGYDEGTFRDRAGWMERWDKAQANECLAAMRCKLEPYNHGNCCCPGQTGHHLVDAASFNQTGRGESEDGVQVAGLSKRYNPNKAPCICAEGPSATKGSHGALHTETKSFLIKKTGAAGSPTLKKVPFEGGVETKHRSVEYGEFRDQAVQSVDAVFPKSKCSPACIKAQLDAYHKEELGVTDETPLRAELSGKAPEQLNVAKKYTETRHAAMTATA</sequence>